<sequence length="229" mass="24969">MVWVGHVDSQNAAAPNLPFTLALKRPDRTRFEITALNQVIVRVFDGKEGWKLRPSSGAGPDLRGFTADEVKFARDEQVIDGPLLDHAAKGIAVALEGVDRVDGHDAYRLFVHLSSGAARHVWVDTQSFLDIKYDRPVRSASGQLTTIEVMYRDFKDVDGLKIPFVIESGAPGVDKRGRLVIEKISLNPPLDDLMFAKPVVPGRHHSVSVGIDAPTTTGVPHPQASSPLP</sequence>
<evidence type="ECO:0000313" key="3">
    <source>
        <dbReference type="Proteomes" id="UP000494115"/>
    </source>
</evidence>
<evidence type="ECO:0000313" key="2">
    <source>
        <dbReference type="EMBL" id="CAB3809123.1"/>
    </source>
</evidence>
<gene>
    <name evidence="2" type="ORF">LMG28138_06083</name>
</gene>
<keyword evidence="3" id="KW-1185">Reference proteome</keyword>
<feature type="region of interest" description="Disordered" evidence="1">
    <location>
        <begin position="210"/>
        <end position="229"/>
    </location>
</feature>
<organism evidence="2 3">
    <name type="scientific">Pararobbsia alpina</name>
    <dbReference type="NCBI Taxonomy" id="621374"/>
    <lineage>
        <taxon>Bacteria</taxon>
        <taxon>Pseudomonadati</taxon>
        <taxon>Pseudomonadota</taxon>
        <taxon>Betaproteobacteria</taxon>
        <taxon>Burkholderiales</taxon>
        <taxon>Burkholderiaceae</taxon>
        <taxon>Pararobbsia</taxon>
    </lineage>
</organism>
<dbReference type="Proteomes" id="UP000494115">
    <property type="component" value="Unassembled WGS sequence"/>
</dbReference>
<evidence type="ECO:0008006" key="4">
    <source>
        <dbReference type="Google" id="ProtNLM"/>
    </source>
</evidence>
<dbReference type="Gene3D" id="2.50.20.10">
    <property type="entry name" value="Lipoprotein localisation LolA/LolB/LppX"/>
    <property type="match status" value="1"/>
</dbReference>
<dbReference type="EMBL" id="CADIKM010000156">
    <property type="protein sequence ID" value="CAB3809123.1"/>
    <property type="molecule type" value="Genomic_DNA"/>
</dbReference>
<reference evidence="2 3" key="1">
    <citation type="submission" date="2020-04" db="EMBL/GenBank/DDBJ databases">
        <authorList>
            <person name="De Canck E."/>
        </authorList>
    </citation>
    <scope>NUCLEOTIDE SEQUENCE [LARGE SCALE GENOMIC DNA]</scope>
    <source>
        <strain evidence="2 3">LMG 28138</strain>
    </source>
</reference>
<proteinExistence type="predicted"/>
<dbReference type="AlphaFoldDB" id="A0A6S7BPX1"/>
<name>A0A6S7BPX1_9BURK</name>
<feature type="compositionally biased region" description="Polar residues" evidence="1">
    <location>
        <begin position="214"/>
        <end position="229"/>
    </location>
</feature>
<accession>A0A6S7BPX1</accession>
<evidence type="ECO:0000256" key="1">
    <source>
        <dbReference type="SAM" id="MobiDB-lite"/>
    </source>
</evidence>
<protein>
    <recommendedName>
        <fullName evidence="4">Outer membrane lipoprotein-sorting protein</fullName>
    </recommendedName>
</protein>